<name>A0ABN8Z895_RANTA</name>
<feature type="compositionally biased region" description="Polar residues" evidence="1">
    <location>
        <begin position="39"/>
        <end position="53"/>
    </location>
</feature>
<dbReference type="Proteomes" id="UP001176941">
    <property type="component" value="Chromosome 3"/>
</dbReference>
<proteinExistence type="predicted"/>
<reference evidence="2" key="1">
    <citation type="submission" date="2023-04" db="EMBL/GenBank/DDBJ databases">
        <authorList>
            <consortium name="ELIXIR-Norway"/>
        </authorList>
    </citation>
    <scope>NUCLEOTIDE SEQUENCE [LARGE SCALE GENOMIC DNA]</scope>
</reference>
<evidence type="ECO:0000256" key="1">
    <source>
        <dbReference type="SAM" id="MobiDB-lite"/>
    </source>
</evidence>
<evidence type="ECO:0000313" key="3">
    <source>
        <dbReference type="Proteomes" id="UP001176941"/>
    </source>
</evidence>
<protein>
    <submittedName>
        <fullName evidence="2">Uncharacterized protein</fullName>
    </submittedName>
</protein>
<keyword evidence="3" id="KW-1185">Reference proteome</keyword>
<organism evidence="2 3">
    <name type="scientific">Rangifer tarandus platyrhynchus</name>
    <name type="common">Svalbard reindeer</name>
    <dbReference type="NCBI Taxonomy" id="3082113"/>
    <lineage>
        <taxon>Eukaryota</taxon>
        <taxon>Metazoa</taxon>
        <taxon>Chordata</taxon>
        <taxon>Craniata</taxon>
        <taxon>Vertebrata</taxon>
        <taxon>Euteleostomi</taxon>
        <taxon>Mammalia</taxon>
        <taxon>Eutheria</taxon>
        <taxon>Laurasiatheria</taxon>
        <taxon>Artiodactyla</taxon>
        <taxon>Ruminantia</taxon>
        <taxon>Pecora</taxon>
        <taxon>Cervidae</taxon>
        <taxon>Odocoileinae</taxon>
        <taxon>Rangifer</taxon>
    </lineage>
</organism>
<sequence length="68" mass="7102">MAAGEVLLRCPCCRPSVLSRDRACPSSSSPASGVFHSPSVGQQKTKAASTKLQAVQEHAEKADGVFVM</sequence>
<dbReference type="EMBL" id="OX459939">
    <property type="protein sequence ID" value="CAI9170107.1"/>
    <property type="molecule type" value="Genomic_DNA"/>
</dbReference>
<gene>
    <name evidence="2" type="ORF">MRATA1EN1_LOCUS19069</name>
</gene>
<evidence type="ECO:0000313" key="2">
    <source>
        <dbReference type="EMBL" id="CAI9170107.1"/>
    </source>
</evidence>
<accession>A0ABN8Z895</accession>
<feature type="region of interest" description="Disordered" evidence="1">
    <location>
        <begin position="26"/>
        <end position="54"/>
    </location>
</feature>